<evidence type="ECO:0000313" key="4">
    <source>
        <dbReference type="Proteomes" id="UP000580250"/>
    </source>
</evidence>
<accession>A0A6V7TS06</accession>
<evidence type="ECO:0000313" key="3">
    <source>
        <dbReference type="EMBL" id="CAD2131831.1"/>
    </source>
</evidence>
<gene>
    <name evidence="3" type="ORF">MENT_LOCUS3426</name>
</gene>
<comment type="caution">
    <text evidence="3">The sequence shown here is derived from an EMBL/GenBank/DDBJ whole genome shotgun (WGS) entry which is preliminary data.</text>
</comment>
<feature type="signal peptide" evidence="2">
    <location>
        <begin position="1"/>
        <end position="20"/>
    </location>
</feature>
<keyword evidence="2" id="KW-0732">Signal</keyword>
<organism evidence="3 4">
    <name type="scientific">Meloidogyne enterolobii</name>
    <name type="common">Root-knot nematode worm</name>
    <name type="synonym">Meloidogyne mayaguensis</name>
    <dbReference type="NCBI Taxonomy" id="390850"/>
    <lineage>
        <taxon>Eukaryota</taxon>
        <taxon>Metazoa</taxon>
        <taxon>Ecdysozoa</taxon>
        <taxon>Nematoda</taxon>
        <taxon>Chromadorea</taxon>
        <taxon>Rhabditida</taxon>
        <taxon>Tylenchina</taxon>
        <taxon>Tylenchomorpha</taxon>
        <taxon>Tylenchoidea</taxon>
        <taxon>Meloidogynidae</taxon>
        <taxon>Meloidogyninae</taxon>
        <taxon>Meloidogyne</taxon>
    </lineage>
</organism>
<evidence type="ECO:0000256" key="1">
    <source>
        <dbReference type="SAM" id="MobiDB-lite"/>
    </source>
</evidence>
<reference evidence="3 4" key="1">
    <citation type="submission" date="2020-08" db="EMBL/GenBank/DDBJ databases">
        <authorList>
            <person name="Koutsovoulos G."/>
            <person name="Danchin GJ E."/>
        </authorList>
    </citation>
    <scope>NUCLEOTIDE SEQUENCE [LARGE SCALE GENOMIC DNA]</scope>
</reference>
<dbReference type="Proteomes" id="UP000580250">
    <property type="component" value="Unassembled WGS sequence"/>
</dbReference>
<dbReference type="EMBL" id="CAJEWN010000011">
    <property type="protein sequence ID" value="CAD2131831.1"/>
    <property type="molecule type" value="Genomic_DNA"/>
</dbReference>
<feature type="chain" id="PRO_5028240566" evidence="2">
    <location>
        <begin position="21"/>
        <end position="72"/>
    </location>
</feature>
<dbReference type="AlphaFoldDB" id="A0A6V7TS06"/>
<name>A0A6V7TS06_MELEN</name>
<proteinExistence type="predicted"/>
<evidence type="ECO:0000256" key="2">
    <source>
        <dbReference type="SAM" id="SignalP"/>
    </source>
</evidence>
<protein>
    <submittedName>
        <fullName evidence="3">Uncharacterized protein</fullName>
    </submittedName>
</protein>
<feature type="region of interest" description="Disordered" evidence="1">
    <location>
        <begin position="28"/>
        <end position="72"/>
    </location>
</feature>
<sequence>MKLIIILVLIAIIFPFISKAEELNLESNDPYKDADYKPGNAKRRQPVNNGYPLESNKHRGKGKANPPNPKKF</sequence>